<dbReference type="GO" id="GO:0032259">
    <property type="term" value="P:methylation"/>
    <property type="evidence" value="ECO:0007669"/>
    <property type="project" value="UniProtKB-KW"/>
</dbReference>
<evidence type="ECO:0000256" key="6">
    <source>
        <dbReference type="ARBA" id="ARBA00022946"/>
    </source>
</evidence>
<gene>
    <name evidence="11" type="ORF">CGI_10001835</name>
</gene>
<dbReference type="GO" id="GO:0097745">
    <property type="term" value="P:mitochondrial tRNA 5'-end processing"/>
    <property type="evidence" value="ECO:0007669"/>
    <property type="project" value="TreeGrafter"/>
</dbReference>
<dbReference type="InterPro" id="IPR025812">
    <property type="entry name" value="Trm10_C_MTase_dom"/>
</dbReference>
<keyword evidence="6" id="KW-0809">Transit peptide</keyword>
<evidence type="ECO:0000256" key="8">
    <source>
        <dbReference type="ARBA" id="ARBA00023128"/>
    </source>
</evidence>
<evidence type="ECO:0000313" key="11">
    <source>
        <dbReference type="EMBL" id="EKC22643.1"/>
    </source>
</evidence>
<evidence type="ECO:0000256" key="7">
    <source>
        <dbReference type="ARBA" id="ARBA00023054"/>
    </source>
</evidence>
<keyword evidence="5" id="KW-0819">tRNA processing</keyword>
<reference evidence="11" key="1">
    <citation type="journal article" date="2012" name="Nature">
        <title>The oyster genome reveals stress adaptation and complexity of shell formation.</title>
        <authorList>
            <person name="Zhang G."/>
            <person name="Fang X."/>
            <person name="Guo X."/>
            <person name="Li L."/>
            <person name="Luo R."/>
            <person name="Xu F."/>
            <person name="Yang P."/>
            <person name="Zhang L."/>
            <person name="Wang X."/>
            <person name="Qi H."/>
            <person name="Xiong Z."/>
            <person name="Que H."/>
            <person name="Xie Y."/>
            <person name="Holland P.W."/>
            <person name="Paps J."/>
            <person name="Zhu Y."/>
            <person name="Wu F."/>
            <person name="Chen Y."/>
            <person name="Wang J."/>
            <person name="Peng C."/>
            <person name="Meng J."/>
            <person name="Yang L."/>
            <person name="Liu J."/>
            <person name="Wen B."/>
            <person name="Zhang N."/>
            <person name="Huang Z."/>
            <person name="Zhu Q."/>
            <person name="Feng Y."/>
            <person name="Mount A."/>
            <person name="Hedgecock D."/>
            <person name="Xu Z."/>
            <person name="Liu Y."/>
            <person name="Domazet-Loso T."/>
            <person name="Du Y."/>
            <person name="Sun X."/>
            <person name="Zhang S."/>
            <person name="Liu B."/>
            <person name="Cheng P."/>
            <person name="Jiang X."/>
            <person name="Li J."/>
            <person name="Fan D."/>
            <person name="Wang W."/>
            <person name="Fu W."/>
            <person name="Wang T."/>
            <person name="Wang B."/>
            <person name="Zhang J."/>
            <person name="Peng Z."/>
            <person name="Li Y."/>
            <person name="Li N."/>
            <person name="Wang J."/>
            <person name="Chen M."/>
            <person name="He Y."/>
            <person name="Tan F."/>
            <person name="Song X."/>
            <person name="Zheng Q."/>
            <person name="Huang R."/>
            <person name="Yang H."/>
            <person name="Du X."/>
            <person name="Chen L."/>
            <person name="Yang M."/>
            <person name="Gaffney P.M."/>
            <person name="Wang S."/>
            <person name="Luo L."/>
            <person name="She Z."/>
            <person name="Ming Y."/>
            <person name="Huang W."/>
            <person name="Zhang S."/>
            <person name="Huang B."/>
            <person name="Zhang Y."/>
            <person name="Qu T."/>
            <person name="Ni P."/>
            <person name="Miao G."/>
            <person name="Wang J."/>
            <person name="Wang Q."/>
            <person name="Steinberg C.E."/>
            <person name="Wang H."/>
            <person name="Li N."/>
            <person name="Qian L."/>
            <person name="Zhang G."/>
            <person name="Li Y."/>
            <person name="Yang H."/>
            <person name="Liu X."/>
            <person name="Wang J."/>
            <person name="Yin Y."/>
            <person name="Wang J."/>
        </authorList>
    </citation>
    <scope>NUCLEOTIDE SEQUENCE [LARGE SCALE GENOMIC DNA]</scope>
    <source>
        <strain evidence="11">05x7-T-G4-1.051#20</strain>
    </source>
</reference>
<dbReference type="PANTHER" id="PTHR13563">
    <property type="entry name" value="TRNA (GUANINE-9-) METHYLTRANSFERASE"/>
    <property type="match status" value="1"/>
</dbReference>
<evidence type="ECO:0000256" key="2">
    <source>
        <dbReference type="ARBA" id="ARBA00022603"/>
    </source>
</evidence>
<keyword evidence="7" id="KW-0175">Coiled coil</keyword>
<keyword evidence="3" id="KW-0808">Transferase</keyword>
<feature type="domain" description="SAM-dependent MTase TRM10-type" evidence="10">
    <location>
        <begin position="163"/>
        <end position="364"/>
    </location>
</feature>
<dbReference type="HOGENOM" id="CLU_792863_0_0_1"/>
<accession>K1PLQ2</accession>
<dbReference type="InterPro" id="IPR038459">
    <property type="entry name" value="MT_TRM10-typ_sf"/>
</dbReference>
<dbReference type="InterPro" id="IPR028564">
    <property type="entry name" value="MT_TRM10-typ"/>
</dbReference>
<dbReference type="InParanoid" id="K1PLQ2"/>
<evidence type="ECO:0000256" key="3">
    <source>
        <dbReference type="ARBA" id="ARBA00022679"/>
    </source>
</evidence>
<proteinExistence type="predicted"/>
<dbReference type="GO" id="GO:0005654">
    <property type="term" value="C:nucleoplasm"/>
    <property type="evidence" value="ECO:0007669"/>
    <property type="project" value="TreeGrafter"/>
</dbReference>
<dbReference type="PANTHER" id="PTHR13563:SF5">
    <property type="entry name" value="TRNA METHYLTRANSFERASE 10 HOMOLOG C"/>
    <property type="match status" value="1"/>
</dbReference>
<dbReference type="GO" id="GO:0070131">
    <property type="term" value="P:positive regulation of mitochondrial translation"/>
    <property type="evidence" value="ECO:0007669"/>
    <property type="project" value="TreeGrafter"/>
</dbReference>
<sequence length="381" mass="44789">MHTYVPTLRTDRSLRMHRNPGICRNLQWQKAFSTNLFLLYHKRTEYYPTDKIKNFEDFEKYASPEEKDRLEFIRSEFIDYCRAGKFQILEPTDEDWLKCLNFETKSSRLSYLKQCEKKIMEKVKAAEKLKEPSRKVERDNRLDPDGQHRFIRAMFDHTVNMIADHRMARAALFEDPIVVDFSFIDSLYYHEIRDVALQLMYVRSLAKMSAFERTPTLNLIFCNVQKPWEENQIFKVLESRNQKLEDIAKGPVTITEKSYLDLFPKEDLVYLSPDARHYFHPDDGIPIIGGIIDTTTTAKLSYGKAKKEDLKIRKLPIDMVTKVYGNKCLALDHVVNYINVLRFTGDPYQAYNTDIVTPQGKSGSPPPPPNFERKEFMTSYM</sequence>
<keyword evidence="2" id="KW-0489">Methyltransferase</keyword>
<dbReference type="PROSITE" id="PS51675">
    <property type="entry name" value="SAM_MT_TRM10"/>
    <property type="match status" value="1"/>
</dbReference>
<dbReference type="FunCoup" id="K1PLQ2">
    <property type="interactions" value="1044"/>
</dbReference>
<keyword evidence="8" id="KW-0496">Mitochondrion</keyword>
<dbReference type="GO" id="GO:0005739">
    <property type="term" value="C:mitochondrion"/>
    <property type="evidence" value="ECO:0007669"/>
    <property type="project" value="UniProtKB-SubCell"/>
</dbReference>
<dbReference type="GO" id="GO:0000049">
    <property type="term" value="F:tRNA binding"/>
    <property type="evidence" value="ECO:0007669"/>
    <property type="project" value="TreeGrafter"/>
</dbReference>
<keyword evidence="4" id="KW-0949">S-adenosyl-L-methionine</keyword>
<evidence type="ECO:0000256" key="4">
    <source>
        <dbReference type="ARBA" id="ARBA00022691"/>
    </source>
</evidence>
<dbReference type="Gene3D" id="3.40.1280.30">
    <property type="match status" value="1"/>
</dbReference>
<evidence type="ECO:0000256" key="5">
    <source>
        <dbReference type="ARBA" id="ARBA00022694"/>
    </source>
</evidence>
<dbReference type="CDD" id="cd18102">
    <property type="entry name" value="Trm10_MRRP1"/>
    <property type="match status" value="1"/>
</dbReference>
<dbReference type="GO" id="GO:0008168">
    <property type="term" value="F:methyltransferase activity"/>
    <property type="evidence" value="ECO:0007669"/>
    <property type="project" value="UniProtKB-KW"/>
</dbReference>
<protein>
    <recommendedName>
        <fullName evidence="9">RNA (guanine-9-)-methyltransferase domain-containing protein 1</fullName>
    </recommendedName>
</protein>
<evidence type="ECO:0000256" key="9">
    <source>
        <dbReference type="ARBA" id="ARBA00029803"/>
    </source>
</evidence>
<dbReference type="InterPro" id="IPR007356">
    <property type="entry name" value="tRNA_m1G_MeTrfase_euk"/>
</dbReference>
<evidence type="ECO:0000259" key="10">
    <source>
        <dbReference type="PROSITE" id="PS51675"/>
    </source>
</evidence>
<name>K1PLQ2_MAGGI</name>
<dbReference type="EMBL" id="JH816069">
    <property type="protein sequence ID" value="EKC22643.1"/>
    <property type="molecule type" value="Genomic_DNA"/>
</dbReference>
<evidence type="ECO:0000256" key="1">
    <source>
        <dbReference type="ARBA" id="ARBA00004173"/>
    </source>
</evidence>
<organism evidence="11">
    <name type="scientific">Magallana gigas</name>
    <name type="common">Pacific oyster</name>
    <name type="synonym">Crassostrea gigas</name>
    <dbReference type="NCBI Taxonomy" id="29159"/>
    <lineage>
        <taxon>Eukaryota</taxon>
        <taxon>Metazoa</taxon>
        <taxon>Spiralia</taxon>
        <taxon>Lophotrochozoa</taxon>
        <taxon>Mollusca</taxon>
        <taxon>Bivalvia</taxon>
        <taxon>Autobranchia</taxon>
        <taxon>Pteriomorphia</taxon>
        <taxon>Ostreida</taxon>
        <taxon>Ostreoidea</taxon>
        <taxon>Ostreidae</taxon>
        <taxon>Magallana</taxon>
    </lineage>
</organism>
<dbReference type="AlphaFoldDB" id="K1PLQ2"/>
<comment type="subcellular location">
    <subcellularLocation>
        <location evidence="1">Mitochondrion</location>
    </subcellularLocation>
</comment>